<organism evidence="1 2">
    <name type="scientific">Acanthamoeba castellanii (strain ATCC 30010 / Neff)</name>
    <dbReference type="NCBI Taxonomy" id="1257118"/>
    <lineage>
        <taxon>Eukaryota</taxon>
        <taxon>Amoebozoa</taxon>
        <taxon>Discosea</taxon>
        <taxon>Longamoebia</taxon>
        <taxon>Centramoebida</taxon>
        <taxon>Acanthamoebidae</taxon>
        <taxon>Acanthamoeba</taxon>
    </lineage>
</organism>
<name>L8H5B1_ACACF</name>
<evidence type="ECO:0000313" key="1">
    <source>
        <dbReference type="EMBL" id="ELR20689.1"/>
    </source>
</evidence>
<keyword evidence="2" id="KW-1185">Reference proteome</keyword>
<protein>
    <submittedName>
        <fullName evidence="1">Uncharacterized protein</fullName>
    </submittedName>
</protein>
<gene>
    <name evidence="1" type="ORF">ACA1_054350</name>
</gene>
<dbReference type="KEGG" id="acan:ACA1_054350"/>
<dbReference type="Proteomes" id="UP000011083">
    <property type="component" value="Unassembled WGS sequence"/>
</dbReference>
<dbReference type="RefSeq" id="XP_004344092.1">
    <property type="nucleotide sequence ID" value="XM_004344042.1"/>
</dbReference>
<reference evidence="1 2" key="1">
    <citation type="journal article" date="2013" name="Genome Biol.">
        <title>Genome of Acanthamoeba castellanii highlights extensive lateral gene transfer and early evolution of tyrosine kinase signaling.</title>
        <authorList>
            <person name="Clarke M."/>
            <person name="Lohan A.J."/>
            <person name="Liu B."/>
            <person name="Lagkouvardos I."/>
            <person name="Roy S."/>
            <person name="Zafar N."/>
            <person name="Bertelli C."/>
            <person name="Schilde C."/>
            <person name="Kianianmomeni A."/>
            <person name="Burglin T.R."/>
            <person name="Frech C."/>
            <person name="Turcotte B."/>
            <person name="Kopec K.O."/>
            <person name="Synnott J.M."/>
            <person name="Choo C."/>
            <person name="Paponov I."/>
            <person name="Finkler A."/>
            <person name="Soon Heng Tan C."/>
            <person name="Hutchins A.P."/>
            <person name="Weinmeier T."/>
            <person name="Rattei T."/>
            <person name="Chu J.S."/>
            <person name="Gimenez G."/>
            <person name="Irimia M."/>
            <person name="Rigden D.J."/>
            <person name="Fitzpatrick D.A."/>
            <person name="Lorenzo-Morales J."/>
            <person name="Bateman A."/>
            <person name="Chiu C.H."/>
            <person name="Tang P."/>
            <person name="Hegemann P."/>
            <person name="Fromm H."/>
            <person name="Raoult D."/>
            <person name="Greub G."/>
            <person name="Miranda-Saavedra D."/>
            <person name="Chen N."/>
            <person name="Nash P."/>
            <person name="Ginger M.L."/>
            <person name="Horn M."/>
            <person name="Schaap P."/>
            <person name="Caler L."/>
            <person name="Loftus B."/>
        </authorList>
    </citation>
    <scope>NUCLEOTIDE SEQUENCE [LARGE SCALE GENOMIC DNA]</scope>
    <source>
        <strain evidence="1 2">Neff</strain>
    </source>
</reference>
<dbReference type="VEuPathDB" id="AmoebaDB:ACA1_054350"/>
<dbReference type="GeneID" id="14921559"/>
<dbReference type="EMBL" id="KB007909">
    <property type="protein sequence ID" value="ELR20689.1"/>
    <property type="molecule type" value="Genomic_DNA"/>
</dbReference>
<proteinExistence type="predicted"/>
<accession>L8H5B1</accession>
<dbReference type="OMA" id="PAYKMIG"/>
<evidence type="ECO:0000313" key="2">
    <source>
        <dbReference type="Proteomes" id="UP000011083"/>
    </source>
</evidence>
<dbReference type="AlphaFoldDB" id="L8H5B1"/>
<sequence length="85" mass="9799">MNANRYTPRFVDVFCRGCSSFLFKYRKSSDGPVMKCFIDKIQKSPALTEPVCPQCKTEFGQVRFINGAPAWKMIAQAITWKRKDN</sequence>